<keyword evidence="5 13" id="KW-0808">Transferase</keyword>
<dbReference type="PANTHER" id="PTHR42786">
    <property type="entry name" value="TRNA/RRNA METHYLTRANSFERASE"/>
    <property type="match status" value="1"/>
</dbReference>
<comment type="catalytic activity">
    <reaction evidence="10 11">
        <text>cytidine(32) in tRNA + S-adenosyl-L-methionine = 2'-O-methylcytidine(32) in tRNA + S-adenosyl-L-homocysteine + H(+)</text>
        <dbReference type="Rhea" id="RHEA:42932"/>
        <dbReference type="Rhea" id="RHEA-COMP:10288"/>
        <dbReference type="Rhea" id="RHEA-COMP:10289"/>
        <dbReference type="ChEBI" id="CHEBI:15378"/>
        <dbReference type="ChEBI" id="CHEBI:57856"/>
        <dbReference type="ChEBI" id="CHEBI:59789"/>
        <dbReference type="ChEBI" id="CHEBI:74495"/>
        <dbReference type="ChEBI" id="CHEBI:82748"/>
        <dbReference type="EC" id="2.1.1.200"/>
    </reaction>
</comment>
<gene>
    <name evidence="11 13" type="primary">trmJ</name>
    <name evidence="13" type="ORF">H8A87_01775</name>
</gene>
<evidence type="ECO:0000256" key="7">
    <source>
        <dbReference type="ARBA" id="ARBA00031634"/>
    </source>
</evidence>
<evidence type="ECO:0000256" key="1">
    <source>
        <dbReference type="ARBA" id="ARBA00007228"/>
    </source>
</evidence>
<comment type="subcellular location">
    <subcellularLocation>
        <location evidence="11">Cytoplasm</location>
    </subcellularLocation>
</comment>
<keyword evidence="11" id="KW-0963">Cytoplasm</keyword>
<name>A0ABS0U0V2_9GAMM</name>
<dbReference type="InterPro" id="IPR001537">
    <property type="entry name" value="SpoU_MeTrfase"/>
</dbReference>
<evidence type="ECO:0000259" key="12">
    <source>
        <dbReference type="Pfam" id="PF00588"/>
    </source>
</evidence>
<evidence type="ECO:0000256" key="11">
    <source>
        <dbReference type="RuleBase" id="RU362024"/>
    </source>
</evidence>
<dbReference type="InterPro" id="IPR004384">
    <property type="entry name" value="RNA_MeTrfase_TrmJ/LasT"/>
</dbReference>
<protein>
    <recommendedName>
        <fullName evidence="3 11">tRNA (cytidine/uridine-2'-O-)-methyltransferase TrmJ</fullName>
        <ecNumber evidence="2 11">2.1.1.200</ecNumber>
    </recommendedName>
    <alternativeName>
        <fullName evidence="7 11">tRNA (cytidine(32)/uridine(32)-2'-O)-methyltransferase</fullName>
    </alternativeName>
    <alternativeName>
        <fullName evidence="8 11">tRNA Cm32/Um32 methyltransferase</fullName>
    </alternativeName>
</protein>
<dbReference type="CDD" id="cd18093">
    <property type="entry name" value="SpoU-like_TrmJ"/>
    <property type="match status" value="1"/>
</dbReference>
<dbReference type="SUPFAM" id="SSF75217">
    <property type="entry name" value="alpha/beta knot"/>
    <property type="match status" value="1"/>
</dbReference>
<keyword evidence="4 11" id="KW-0489">Methyltransferase</keyword>
<dbReference type="PIRSF" id="PIRSF004808">
    <property type="entry name" value="LasT"/>
    <property type="match status" value="1"/>
</dbReference>
<dbReference type="Pfam" id="PF00588">
    <property type="entry name" value="SpoU_methylase"/>
    <property type="match status" value="1"/>
</dbReference>
<evidence type="ECO:0000313" key="14">
    <source>
        <dbReference type="Proteomes" id="UP000696184"/>
    </source>
</evidence>
<dbReference type="RefSeq" id="WP_198688300.1">
    <property type="nucleotide sequence ID" value="NZ_CAWPUD010000007.1"/>
</dbReference>
<dbReference type="PANTHER" id="PTHR42786:SF2">
    <property type="entry name" value="TRNA (CYTIDINE_URIDINE-2'-O-)-METHYLTRANSFERASE TRMJ"/>
    <property type="match status" value="1"/>
</dbReference>
<feature type="domain" description="tRNA/rRNA methyltransferase SpoU type" evidence="12">
    <location>
        <begin position="5"/>
        <end position="154"/>
    </location>
</feature>
<dbReference type="InterPro" id="IPR029028">
    <property type="entry name" value="Alpha/beta_knot_MTases"/>
</dbReference>
<comment type="function">
    <text evidence="11">Catalyzes the formation of 2'O-methylated cytidine (Cm32) or 2'O-methylated uridine (Um32) at position 32 in tRNA.</text>
</comment>
<evidence type="ECO:0000256" key="8">
    <source>
        <dbReference type="ARBA" id="ARBA00032381"/>
    </source>
</evidence>
<keyword evidence="14" id="KW-1185">Reference proteome</keyword>
<reference evidence="13 14" key="1">
    <citation type="submission" date="2020-08" db="EMBL/GenBank/DDBJ databases">
        <title>Description of Xenorhabdus lircayensis sp. nov., the symbiotic bacterium associated with the entomopathogenic nematode Steirnernema unicornum.</title>
        <authorList>
            <person name="Castaneda-Alvarez C."/>
            <person name="Prodan S."/>
            <person name="Zamorano A."/>
            <person name="San-Blas E."/>
            <person name="Aballay E."/>
        </authorList>
    </citation>
    <scope>NUCLEOTIDE SEQUENCE [LARGE SCALE GENOMIC DNA]</scope>
    <source>
        <strain evidence="13 14">VLS</strain>
    </source>
</reference>
<keyword evidence="11" id="KW-0819">tRNA processing</keyword>
<evidence type="ECO:0000256" key="10">
    <source>
        <dbReference type="ARBA" id="ARBA00048557"/>
    </source>
</evidence>
<comment type="subunit">
    <text evidence="11">Homodimer.</text>
</comment>
<comment type="catalytic activity">
    <reaction evidence="9 11">
        <text>uridine(32) in tRNA + S-adenosyl-L-methionine = 2'-O-methyluridine(32) in tRNA + S-adenosyl-L-homocysteine + H(+)</text>
        <dbReference type="Rhea" id="RHEA:42936"/>
        <dbReference type="Rhea" id="RHEA-COMP:10107"/>
        <dbReference type="Rhea" id="RHEA-COMP:10290"/>
        <dbReference type="ChEBI" id="CHEBI:15378"/>
        <dbReference type="ChEBI" id="CHEBI:57856"/>
        <dbReference type="ChEBI" id="CHEBI:59789"/>
        <dbReference type="ChEBI" id="CHEBI:65315"/>
        <dbReference type="ChEBI" id="CHEBI:74478"/>
        <dbReference type="EC" id="2.1.1.200"/>
    </reaction>
</comment>
<accession>A0ABS0U0V2</accession>
<proteinExistence type="inferred from homology"/>
<evidence type="ECO:0000256" key="9">
    <source>
        <dbReference type="ARBA" id="ARBA00048256"/>
    </source>
</evidence>
<sequence length="244" mass="27382">MLENIRVILVETSHTGNMGSTARAMKTMGLTNLYLVNPLVQPDSHSIALSAGASDVIGNARIVNTLDEALAGCELVIGTSARSRTLSWPMVEPRECGERCVEIASHSPVAIVFGRERVGLTNEELQKCNYHLYIPTNPEYGSLNLAMAVQLVSYEIRMAHLAAQEQPENVASPDHEIEYPPVEDMERFYQHLEQVLNDSGFIRKAHPGQIMNKLRRLYTRARPETQELNILRGILTSMEKWTRK</sequence>
<dbReference type="GO" id="GO:0032259">
    <property type="term" value="P:methylation"/>
    <property type="evidence" value="ECO:0007669"/>
    <property type="project" value="UniProtKB-KW"/>
</dbReference>
<dbReference type="EMBL" id="JACOII010000011">
    <property type="protein sequence ID" value="MBI6547497.1"/>
    <property type="molecule type" value="Genomic_DNA"/>
</dbReference>
<organism evidence="13 14">
    <name type="scientific">Xenorhabdus lircayensis</name>
    <dbReference type="NCBI Taxonomy" id="2763499"/>
    <lineage>
        <taxon>Bacteria</taxon>
        <taxon>Pseudomonadati</taxon>
        <taxon>Pseudomonadota</taxon>
        <taxon>Gammaproteobacteria</taxon>
        <taxon>Enterobacterales</taxon>
        <taxon>Morganellaceae</taxon>
        <taxon>Xenorhabdus</taxon>
    </lineage>
</organism>
<dbReference type="EC" id="2.1.1.200" evidence="2 11"/>
<evidence type="ECO:0000256" key="2">
    <source>
        <dbReference type="ARBA" id="ARBA00012626"/>
    </source>
</evidence>
<comment type="caution">
    <text evidence="13">The sequence shown here is derived from an EMBL/GenBank/DDBJ whole genome shotgun (WGS) entry which is preliminary data.</text>
</comment>
<evidence type="ECO:0000313" key="13">
    <source>
        <dbReference type="EMBL" id="MBI6547497.1"/>
    </source>
</evidence>
<evidence type="ECO:0000256" key="5">
    <source>
        <dbReference type="ARBA" id="ARBA00022679"/>
    </source>
</evidence>
<dbReference type="GO" id="GO:0160206">
    <property type="term" value="F:tRNA (cytidine(32)/uridine(32)-2'-O)-methyltransferase activity"/>
    <property type="evidence" value="ECO:0007669"/>
    <property type="project" value="UniProtKB-EC"/>
</dbReference>
<evidence type="ECO:0000256" key="3">
    <source>
        <dbReference type="ARBA" id="ARBA00013781"/>
    </source>
</evidence>
<dbReference type="Proteomes" id="UP000696184">
    <property type="component" value="Unassembled WGS sequence"/>
</dbReference>
<dbReference type="Gene3D" id="3.40.1280.10">
    <property type="match status" value="1"/>
</dbReference>
<comment type="similarity">
    <text evidence="1">Belongs to the class IV-like SAM-binding methyltransferase superfamily. RNA methyltransferase TrmH family.</text>
</comment>
<evidence type="ECO:0000256" key="4">
    <source>
        <dbReference type="ARBA" id="ARBA00022603"/>
    </source>
</evidence>
<dbReference type="Gene3D" id="1.10.8.590">
    <property type="match status" value="1"/>
</dbReference>
<dbReference type="NCBIfam" id="NF011694">
    <property type="entry name" value="PRK15114.1"/>
    <property type="match status" value="1"/>
</dbReference>
<dbReference type="NCBIfam" id="TIGR00050">
    <property type="entry name" value="rRNA_methyl_1"/>
    <property type="match status" value="1"/>
</dbReference>
<dbReference type="InterPro" id="IPR029026">
    <property type="entry name" value="tRNA_m1G_MTases_N"/>
</dbReference>
<evidence type="ECO:0000256" key="6">
    <source>
        <dbReference type="ARBA" id="ARBA00022691"/>
    </source>
</evidence>
<keyword evidence="6 11" id="KW-0949">S-adenosyl-L-methionine</keyword>